<sequence>MSNYIKVFGKLPTSYRTIVLTQQSLRPACNDKSIIRSARLIEPFLCKRTAPHFCTFANSPSLLFFSFRLYHLLLFYLFMLDPICSIWILAILYVWFTKKLCRHFI</sequence>
<protein>
    <submittedName>
        <fullName evidence="2">Uncharacterized protein</fullName>
    </submittedName>
</protein>
<evidence type="ECO:0000256" key="1">
    <source>
        <dbReference type="SAM" id="Phobius"/>
    </source>
</evidence>
<dbReference type="EMBL" id="KK198760">
    <property type="protein sequence ID" value="KCW61199.1"/>
    <property type="molecule type" value="Genomic_DNA"/>
</dbReference>
<keyword evidence="1" id="KW-1133">Transmembrane helix</keyword>
<organism evidence="2">
    <name type="scientific">Eucalyptus grandis</name>
    <name type="common">Flooded gum</name>
    <dbReference type="NCBI Taxonomy" id="71139"/>
    <lineage>
        <taxon>Eukaryota</taxon>
        <taxon>Viridiplantae</taxon>
        <taxon>Streptophyta</taxon>
        <taxon>Embryophyta</taxon>
        <taxon>Tracheophyta</taxon>
        <taxon>Spermatophyta</taxon>
        <taxon>Magnoliopsida</taxon>
        <taxon>eudicotyledons</taxon>
        <taxon>Gunneridae</taxon>
        <taxon>Pentapetalae</taxon>
        <taxon>rosids</taxon>
        <taxon>malvids</taxon>
        <taxon>Myrtales</taxon>
        <taxon>Myrtaceae</taxon>
        <taxon>Myrtoideae</taxon>
        <taxon>Eucalypteae</taxon>
        <taxon>Eucalyptus</taxon>
    </lineage>
</organism>
<evidence type="ECO:0000313" key="2">
    <source>
        <dbReference type="EMBL" id="KCW61199.1"/>
    </source>
</evidence>
<dbReference type="AlphaFoldDB" id="A0A059B589"/>
<keyword evidence="1" id="KW-0472">Membrane</keyword>
<accession>A0A059B589</accession>
<dbReference type="Gramene" id="KCW61199">
    <property type="protein sequence ID" value="KCW61199"/>
    <property type="gene ID" value="EUGRSUZ_H03963"/>
</dbReference>
<proteinExistence type="predicted"/>
<dbReference type="InParanoid" id="A0A059B589"/>
<gene>
    <name evidence="2" type="ORF">EUGRSUZ_H03963</name>
</gene>
<keyword evidence="1" id="KW-0812">Transmembrane</keyword>
<feature type="transmembrane region" description="Helical" evidence="1">
    <location>
        <begin position="69"/>
        <end position="96"/>
    </location>
</feature>
<reference evidence="2" key="1">
    <citation type="submission" date="2013-07" db="EMBL/GenBank/DDBJ databases">
        <title>The genome of Eucalyptus grandis.</title>
        <authorList>
            <person name="Schmutz J."/>
            <person name="Hayes R."/>
            <person name="Myburg A."/>
            <person name="Tuskan G."/>
            <person name="Grattapaglia D."/>
            <person name="Rokhsar D.S."/>
        </authorList>
    </citation>
    <scope>NUCLEOTIDE SEQUENCE</scope>
    <source>
        <tissue evidence="2">Leaf extractions</tissue>
    </source>
</reference>
<name>A0A059B589_EUCGR</name>